<dbReference type="SUPFAM" id="SSF56112">
    <property type="entry name" value="Protein kinase-like (PK-like)"/>
    <property type="match status" value="1"/>
</dbReference>
<comment type="caution">
    <text evidence="2">The sequence shown here is derived from an EMBL/GenBank/DDBJ whole genome shotgun (WGS) entry which is preliminary data.</text>
</comment>
<dbReference type="OrthoDB" id="549060at2759"/>
<dbReference type="PANTHER" id="PTHR48011:SF4">
    <property type="entry name" value="MITOGEN-ACTIVATED PROTEIN KINASE KINASE KINASE 19"/>
    <property type="match status" value="1"/>
</dbReference>
<dbReference type="EMBL" id="PGGS01000105">
    <property type="protein sequence ID" value="PNH09086.1"/>
    <property type="molecule type" value="Genomic_DNA"/>
</dbReference>
<dbReference type="AlphaFoldDB" id="A0A2J8A988"/>
<dbReference type="GO" id="GO:0004672">
    <property type="term" value="F:protein kinase activity"/>
    <property type="evidence" value="ECO:0007669"/>
    <property type="project" value="InterPro"/>
</dbReference>
<dbReference type="Pfam" id="PF00069">
    <property type="entry name" value="Pkinase"/>
    <property type="match status" value="1"/>
</dbReference>
<keyword evidence="2" id="KW-0418">Kinase</keyword>
<protein>
    <submittedName>
        <fullName evidence="2">Serine/threonine-protein kinase pakH</fullName>
    </submittedName>
</protein>
<dbReference type="SMART" id="SM00220">
    <property type="entry name" value="S_TKc"/>
    <property type="match status" value="1"/>
</dbReference>
<keyword evidence="2" id="KW-0808">Transferase</keyword>
<evidence type="ECO:0000313" key="3">
    <source>
        <dbReference type="Proteomes" id="UP000236333"/>
    </source>
</evidence>
<gene>
    <name evidence="2" type="ORF">TSOC_004339</name>
</gene>
<dbReference type="Proteomes" id="UP000236333">
    <property type="component" value="Unassembled WGS sequence"/>
</dbReference>
<name>A0A2J8A988_9CHLO</name>
<dbReference type="PANTHER" id="PTHR48011">
    <property type="entry name" value="CCR4-NOT TRANSCRIPTIONAL COMPLEX SUBUNIT CAF120-RELATED"/>
    <property type="match status" value="1"/>
</dbReference>
<evidence type="ECO:0000313" key="2">
    <source>
        <dbReference type="EMBL" id="PNH09086.1"/>
    </source>
</evidence>
<dbReference type="InterPro" id="IPR000719">
    <property type="entry name" value="Prot_kinase_dom"/>
</dbReference>
<accession>A0A2J8A988</accession>
<feature type="domain" description="Protein kinase" evidence="1">
    <location>
        <begin position="1"/>
        <end position="189"/>
    </location>
</feature>
<dbReference type="InterPro" id="IPR052751">
    <property type="entry name" value="Plant_MAPKKK"/>
</dbReference>
<dbReference type="GO" id="GO:0005524">
    <property type="term" value="F:ATP binding"/>
    <property type="evidence" value="ECO:0007669"/>
    <property type="project" value="InterPro"/>
</dbReference>
<reference evidence="2 3" key="1">
    <citation type="journal article" date="2017" name="Mol. Biol. Evol.">
        <title>The 4-celled Tetrabaena socialis nuclear genome reveals the essential components for genetic control of cell number at the origin of multicellularity in the volvocine lineage.</title>
        <authorList>
            <person name="Featherston J."/>
            <person name="Arakaki Y."/>
            <person name="Hanschen E.R."/>
            <person name="Ferris P.J."/>
            <person name="Michod R.E."/>
            <person name="Olson B.J.S.C."/>
            <person name="Nozaki H."/>
            <person name="Durand P.M."/>
        </authorList>
    </citation>
    <scope>NUCLEOTIDE SEQUENCE [LARGE SCALE GENOMIC DNA]</scope>
    <source>
        <strain evidence="2 3">NIES-571</strain>
    </source>
</reference>
<dbReference type="Gene3D" id="1.10.510.10">
    <property type="entry name" value="Transferase(Phosphotransferase) domain 1"/>
    <property type="match status" value="1"/>
</dbReference>
<evidence type="ECO:0000259" key="1">
    <source>
        <dbReference type="PROSITE" id="PS50011"/>
    </source>
</evidence>
<proteinExistence type="predicted"/>
<keyword evidence="3" id="KW-1185">Reference proteome</keyword>
<dbReference type="PROSITE" id="PS50011">
    <property type="entry name" value="PROTEIN_KINASE_DOM"/>
    <property type="match status" value="1"/>
</dbReference>
<organism evidence="2 3">
    <name type="scientific">Tetrabaena socialis</name>
    <dbReference type="NCBI Taxonomy" id="47790"/>
    <lineage>
        <taxon>Eukaryota</taxon>
        <taxon>Viridiplantae</taxon>
        <taxon>Chlorophyta</taxon>
        <taxon>core chlorophytes</taxon>
        <taxon>Chlorophyceae</taxon>
        <taxon>CS clade</taxon>
        <taxon>Chlamydomonadales</taxon>
        <taxon>Tetrabaenaceae</taxon>
        <taxon>Tetrabaena</taxon>
    </lineage>
</organism>
<dbReference type="InterPro" id="IPR011009">
    <property type="entry name" value="Kinase-like_dom_sf"/>
</dbReference>
<dbReference type="GO" id="GO:0007165">
    <property type="term" value="P:signal transduction"/>
    <property type="evidence" value="ECO:0007669"/>
    <property type="project" value="TreeGrafter"/>
</dbReference>
<sequence>MELAEGASLEQELDAEVAARKAGRGPLRMILSEARIKEVAVSLLQGLACFHLQGLVHMDIKPANVLRRACGQLMLADFDCMRQHDASGHVETCAGTPAFMAPEVRVGFTGERTRRTSKLDTYSVGALLACCASYHGGTSGLAKLNSYLRCGAALPSFVPAALQAFIDELVAEDAEQRPTVAEALRHPYLAPAPPPRPQHLATSMEKKRRAAAVKAANAAIPGWC</sequence>